<name>A0ABS5XZS4_9CYAN</name>
<evidence type="ECO:0000313" key="3">
    <source>
        <dbReference type="Proteomes" id="UP001196661"/>
    </source>
</evidence>
<accession>A0ABS5XZS4</accession>
<evidence type="ECO:0000256" key="1">
    <source>
        <dbReference type="SAM" id="MobiDB-lite"/>
    </source>
</evidence>
<feature type="region of interest" description="Disordered" evidence="1">
    <location>
        <begin position="265"/>
        <end position="293"/>
    </location>
</feature>
<keyword evidence="3" id="KW-1185">Reference proteome</keyword>
<protein>
    <recommendedName>
        <fullName evidence="4">PRC-barrel domain-containing protein</fullName>
    </recommendedName>
</protein>
<dbReference type="Proteomes" id="UP001196661">
    <property type="component" value="Unassembled WGS sequence"/>
</dbReference>
<comment type="caution">
    <text evidence="2">The sequence shown here is derived from an EMBL/GenBank/DDBJ whole genome shotgun (WGS) entry which is preliminary data.</text>
</comment>
<dbReference type="EMBL" id="JADOER010000004">
    <property type="protein sequence ID" value="MBT9311107.1"/>
    <property type="molecule type" value="Genomic_DNA"/>
</dbReference>
<sequence>MAASVLCHSTLLGRLILDYDTTDELGLVDGLLVDVPRAVVVGLVVQAPLWQRQRPSYGWHQVTNIGADSIVLQRGEPPAQAEGGAQQPMAGAQSMAGAQPMAGAQSMVGIEVWTDTGNCVGQLVDYRFDRRGAIVQYLFAQPDQAGLYGLSPDAIISAGRKRVMVSDQAVEQAVHFADAAVPVDQQDWQSTAQTTAQSWVGQVQQRAQGLSDYAQERWLSEDQLQSTSQQFQDRTQELRSQLNQRVSKAKKRLGPLNRALENTLENTLDKFNQPGETSNIDLDSFEVWEEEDD</sequence>
<evidence type="ECO:0000313" key="2">
    <source>
        <dbReference type="EMBL" id="MBT9311107.1"/>
    </source>
</evidence>
<evidence type="ECO:0008006" key="4">
    <source>
        <dbReference type="Google" id="ProtNLM"/>
    </source>
</evidence>
<organism evidence="2 3">
    <name type="scientific">Leptothoe kymatousa TAU-MAC 1615</name>
    <dbReference type="NCBI Taxonomy" id="2364775"/>
    <lineage>
        <taxon>Bacteria</taxon>
        <taxon>Bacillati</taxon>
        <taxon>Cyanobacteriota</taxon>
        <taxon>Cyanophyceae</taxon>
        <taxon>Nodosilineales</taxon>
        <taxon>Cymatolegaceae</taxon>
        <taxon>Leptothoe</taxon>
        <taxon>Leptothoe kymatousa</taxon>
    </lineage>
</organism>
<reference evidence="2 3" key="1">
    <citation type="journal article" date="2021" name="Mar. Drugs">
        <title>Genome Reduction and Secondary Metabolism of the Marine Sponge-Associated Cyanobacterium Leptothoe.</title>
        <authorList>
            <person name="Konstantinou D."/>
            <person name="Popin R.V."/>
            <person name="Fewer D.P."/>
            <person name="Sivonen K."/>
            <person name="Gkelis S."/>
        </authorList>
    </citation>
    <scope>NUCLEOTIDE SEQUENCE [LARGE SCALE GENOMIC DNA]</scope>
    <source>
        <strain evidence="2 3">TAU-MAC 1615</strain>
    </source>
</reference>
<gene>
    <name evidence="2" type="ORF">IXB28_02720</name>
</gene>
<feature type="compositionally biased region" description="Acidic residues" evidence="1">
    <location>
        <begin position="283"/>
        <end position="293"/>
    </location>
</feature>
<dbReference type="Gene3D" id="1.20.120.20">
    <property type="entry name" value="Apolipoprotein"/>
    <property type="match status" value="1"/>
</dbReference>
<proteinExistence type="predicted"/>
<feature type="compositionally biased region" description="Polar residues" evidence="1">
    <location>
        <begin position="265"/>
        <end position="281"/>
    </location>
</feature>
<dbReference type="RefSeq" id="WP_215617015.1">
    <property type="nucleotide sequence ID" value="NZ_JADOER010000004.1"/>
</dbReference>